<dbReference type="Gene3D" id="3.90.180.10">
    <property type="entry name" value="Medium-chain alcohol dehydrogenases, catalytic domain"/>
    <property type="match status" value="1"/>
</dbReference>
<dbReference type="GO" id="GO:0016491">
    <property type="term" value="F:oxidoreductase activity"/>
    <property type="evidence" value="ECO:0007669"/>
    <property type="project" value="InterPro"/>
</dbReference>
<dbReference type="InterPro" id="IPR011032">
    <property type="entry name" value="GroES-like_sf"/>
</dbReference>
<reference evidence="2 3" key="1">
    <citation type="submission" date="2019-04" db="EMBL/GenBank/DDBJ databases">
        <title>Friends and foes A comparative genomics study of 23 Aspergillus species from section Flavi.</title>
        <authorList>
            <consortium name="DOE Joint Genome Institute"/>
            <person name="Kjaerbolling I."/>
            <person name="Vesth T."/>
            <person name="Frisvad J.C."/>
            <person name="Nybo J.L."/>
            <person name="Theobald S."/>
            <person name="Kildgaard S."/>
            <person name="Isbrandt T."/>
            <person name="Kuo A."/>
            <person name="Sato A."/>
            <person name="Lyhne E.K."/>
            <person name="Kogle M.E."/>
            <person name="Wiebenga A."/>
            <person name="Kun R.S."/>
            <person name="Lubbers R.J."/>
            <person name="Makela M.R."/>
            <person name="Barry K."/>
            <person name="Chovatia M."/>
            <person name="Clum A."/>
            <person name="Daum C."/>
            <person name="Haridas S."/>
            <person name="He G."/>
            <person name="LaButti K."/>
            <person name="Lipzen A."/>
            <person name="Mondo S."/>
            <person name="Riley R."/>
            <person name="Salamov A."/>
            <person name="Simmons B.A."/>
            <person name="Magnuson J.K."/>
            <person name="Henrissat B."/>
            <person name="Mortensen U.H."/>
            <person name="Larsen T.O."/>
            <person name="Devries R.P."/>
            <person name="Grigoriev I.V."/>
            <person name="Machida M."/>
            <person name="Baker S.E."/>
            <person name="Andersen M.R."/>
        </authorList>
    </citation>
    <scope>NUCLEOTIDE SEQUENCE [LARGE SCALE GENOMIC DNA]</scope>
    <source>
        <strain evidence="2 3">IBT 18842</strain>
    </source>
</reference>
<dbReference type="Pfam" id="PF13602">
    <property type="entry name" value="ADH_zinc_N_2"/>
    <property type="match status" value="1"/>
</dbReference>
<dbReference type="AlphaFoldDB" id="A0A5N6U5F9"/>
<dbReference type="Gene3D" id="3.40.50.720">
    <property type="entry name" value="NAD(P)-binding Rossmann-like Domain"/>
    <property type="match status" value="1"/>
</dbReference>
<evidence type="ECO:0000313" key="3">
    <source>
        <dbReference type="Proteomes" id="UP000325780"/>
    </source>
</evidence>
<dbReference type="InterPro" id="IPR013154">
    <property type="entry name" value="ADH-like_N"/>
</dbReference>
<evidence type="ECO:0000259" key="1">
    <source>
        <dbReference type="SMART" id="SM00829"/>
    </source>
</evidence>
<dbReference type="InterPro" id="IPR020843">
    <property type="entry name" value="ER"/>
</dbReference>
<dbReference type="InterPro" id="IPR050700">
    <property type="entry name" value="YIM1/Zinc_Alcohol_DH_Fams"/>
</dbReference>
<gene>
    <name evidence="2" type="ORF">BDV25DRAFT_15043</name>
</gene>
<dbReference type="SUPFAM" id="SSF50129">
    <property type="entry name" value="GroES-like"/>
    <property type="match status" value="1"/>
</dbReference>
<dbReference type="EMBL" id="ML742035">
    <property type="protein sequence ID" value="KAE8153826.1"/>
    <property type="molecule type" value="Genomic_DNA"/>
</dbReference>
<dbReference type="InterPro" id="IPR036291">
    <property type="entry name" value="NAD(P)-bd_dom_sf"/>
</dbReference>
<proteinExistence type="predicted"/>
<feature type="domain" description="Enoyl reductase (ER)" evidence="1">
    <location>
        <begin position="11"/>
        <end position="351"/>
    </location>
</feature>
<protein>
    <submittedName>
        <fullName evidence="2">Chaperonin 10-like protein</fullName>
    </submittedName>
</protein>
<dbReference type="SUPFAM" id="SSF51735">
    <property type="entry name" value="NAD(P)-binding Rossmann-fold domains"/>
    <property type="match status" value="1"/>
</dbReference>
<dbReference type="OrthoDB" id="191139at2759"/>
<evidence type="ECO:0000313" key="2">
    <source>
        <dbReference type="EMBL" id="KAE8153826.1"/>
    </source>
</evidence>
<keyword evidence="3" id="KW-1185">Reference proteome</keyword>
<accession>A0A5N6U5F9</accession>
<dbReference type="GO" id="GO:0005739">
    <property type="term" value="C:mitochondrion"/>
    <property type="evidence" value="ECO:0007669"/>
    <property type="project" value="TreeGrafter"/>
</dbReference>
<dbReference type="Proteomes" id="UP000325780">
    <property type="component" value="Unassembled WGS sequence"/>
</dbReference>
<sequence length="362" mass="39484">MQSINIPSYCKPSEYRVSELPRPEITDSTDVLIKVHAASVNPIDVKKADGVLKLALKDPFPYQIGYDCAGTVAEIGSGVTRFQVGDEVYVRLPESHRGAWSEYAKCPEEFIALKPPSLSFEDAAAIPLAAATALQALRKYNGDLTGKTVFVPAGLGGTGLYACQLAKHVFHAGKVITTVSTSKIPKVEELLGKGTVDQTIDYKTTEPKDAIPHGSVDFLFDTVGLAMEYLCLMRPKTSRIVSISTLPSGDTLQESSLMRLPHRPTLSFPYKVGLNLLDTTRRLRACRYGVEYSYMFLEPSGADLDLLRGYVEQGQLKTVVGTAANMWEVEAVQRACQVVYSNQGGLGKVVIRITRSDESGQN</sequence>
<dbReference type="PANTHER" id="PTHR11695:SF294">
    <property type="entry name" value="RETICULON-4-INTERACTING PROTEIN 1, MITOCHONDRIAL"/>
    <property type="match status" value="1"/>
</dbReference>
<organism evidence="2 3">
    <name type="scientific">Aspergillus avenaceus</name>
    <dbReference type="NCBI Taxonomy" id="36643"/>
    <lineage>
        <taxon>Eukaryota</taxon>
        <taxon>Fungi</taxon>
        <taxon>Dikarya</taxon>
        <taxon>Ascomycota</taxon>
        <taxon>Pezizomycotina</taxon>
        <taxon>Eurotiomycetes</taxon>
        <taxon>Eurotiomycetidae</taxon>
        <taxon>Eurotiales</taxon>
        <taxon>Aspergillaceae</taxon>
        <taxon>Aspergillus</taxon>
        <taxon>Aspergillus subgen. Circumdati</taxon>
    </lineage>
</organism>
<dbReference type="SMART" id="SM00829">
    <property type="entry name" value="PKS_ER"/>
    <property type="match status" value="1"/>
</dbReference>
<dbReference type="CDD" id="cd05289">
    <property type="entry name" value="MDR_like_2"/>
    <property type="match status" value="1"/>
</dbReference>
<dbReference type="PANTHER" id="PTHR11695">
    <property type="entry name" value="ALCOHOL DEHYDROGENASE RELATED"/>
    <property type="match status" value="1"/>
</dbReference>
<dbReference type="Pfam" id="PF08240">
    <property type="entry name" value="ADH_N"/>
    <property type="match status" value="1"/>
</dbReference>
<name>A0A5N6U5F9_ASPAV</name>